<evidence type="ECO:0000313" key="3">
    <source>
        <dbReference type="Proteomes" id="UP001304895"/>
    </source>
</evidence>
<sequence>MDTPSEPPPSYEQATGPDTLPPHPRNGIPLHARRSMEDELRPLPPGWVREFDPETQHQFFVDTMSSPPRSIWHHPYDDEVYLNSLPPSERGTIRKTHSGLDSSRQRPSQADMTAESTDGESDTDRGHGDKDHRSLGRKLKDRITGTTHEERAAERARRAAAEHEMYRQHRILRRAMLEAMRTGRPQLMGRDENRTKVYLEPPGHTFPGVTGVRRVSPYMSEVVYDGADGRRAWPSGRYLRPEGEMYGNAYGGYGCGKFGGGRWDRPTDRYGRPVGRGFGGGLGFPLMAPLLGGMMLGGLTGAVI</sequence>
<protein>
    <recommendedName>
        <fullName evidence="4">WW domain-containing protein</fullName>
    </recommendedName>
</protein>
<organism evidence="2 3">
    <name type="scientific">Trichocladium antarcticum</name>
    <dbReference type="NCBI Taxonomy" id="1450529"/>
    <lineage>
        <taxon>Eukaryota</taxon>
        <taxon>Fungi</taxon>
        <taxon>Dikarya</taxon>
        <taxon>Ascomycota</taxon>
        <taxon>Pezizomycotina</taxon>
        <taxon>Sordariomycetes</taxon>
        <taxon>Sordariomycetidae</taxon>
        <taxon>Sordariales</taxon>
        <taxon>Chaetomiaceae</taxon>
        <taxon>Trichocladium</taxon>
    </lineage>
</organism>
<evidence type="ECO:0008006" key="4">
    <source>
        <dbReference type="Google" id="ProtNLM"/>
    </source>
</evidence>
<feature type="region of interest" description="Disordered" evidence="1">
    <location>
        <begin position="83"/>
        <end position="162"/>
    </location>
</feature>
<name>A0AAN6UTL5_9PEZI</name>
<reference evidence="2" key="1">
    <citation type="journal article" date="2023" name="Mol. Phylogenet. Evol.">
        <title>Genome-scale phylogeny and comparative genomics of the fungal order Sordariales.</title>
        <authorList>
            <person name="Hensen N."/>
            <person name="Bonometti L."/>
            <person name="Westerberg I."/>
            <person name="Brannstrom I.O."/>
            <person name="Guillou S."/>
            <person name="Cros-Aarteil S."/>
            <person name="Calhoun S."/>
            <person name="Haridas S."/>
            <person name="Kuo A."/>
            <person name="Mondo S."/>
            <person name="Pangilinan J."/>
            <person name="Riley R."/>
            <person name="LaButti K."/>
            <person name="Andreopoulos B."/>
            <person name="Lipzen A."/>
            <person name="Chen C."/>
            <person name="Yan M."/>
            <person name="Daum C."/>
            <person name="Ng V."/>
            <person name="Clum A."/>
            <person name="Steindorff A."/>
            <person name="Ohm R.A."/>
            <person name="Martin F."/>
            <person name="Silar P."/>
            <person name="Natvig D.O."/>
            <person name="Lalanne C."/>
            <person name="Gautier V."/>
            <person name="Ament-Velasquez S.L."/>
            <person name="Kruys A."/>
            <person name="Hutchinson M.I."/>
            <person name="Powell A.J."/>
            <person name="Barry K."/>
            <person name="Miller A.N."/>
            <person name="Grigoriev I.V."/>
            <person name="Debuchy R."/>
            <person name="Gladieux P."/>
            <person name="Hiltunen Thoren M."/>
            <person name="Johannesson H."/>
        </authorList>
    </citation>
    <scope>NUCLEOTIDE SEQUENCE</scope>
    <source>
        <strain evidence="2">CBS 123565</strain>
    </source>
</reference>
<accession>A0AAN6UTL5</accession>
<dbReference type="Gene3D" id="2.20.70.10">
    <property type="match status" value="1"/>
</dbReference>
<gene>
    <name evidence="2" type="ORF">BT67DRAFT_30637</name>
</gene>
<feature type="compositionally biased region" description="Polar residues" evidence="1">
    <location>
        <begin position="99"/>
        <end position="116"/>
    </location>
</feature>
<feature type="compositionally biased region" description="Basic and acidic residues" evidence="1">
    <location>
        <begin position="122"/>
        <end position="134"/>
    </location>
</feature>
<keyword evidence="3" id="KW-1185">Reference proteome</keyword>
<dbReference type="Proteomes" id="UP001304895">
    <property type="component" value="Unassembled WGS sequence"/>
</dbReference>
<dbReference type="AlphaFoldDB" id="A0AAN6UTL5"/>
<dbReference type="InterPro" id="IPR036020">
    <property type="entry name" value="WW_dom_sf"/>
</dbReference>
<reference evidence="2" key="2">
    <citation type="submission" date="2023-05" db="EMBL/GenBank/DDBJ databases">
        <authorList>
            <consortium name="Lawrence Berkeley National Laboratory"/>
            <person name="Steindorff A."/>
            <person name="Hensen N."/>
            <person name="Bonometti L."/>
            <person name="Westerberg I."/>
            <person name="Brannstrom I.O."/>
            <person name="Guillou S."/>
            <person name="Cros-Aarteil S."/>
            <person name="Calhoun S."/>
            <person name="Haridas S."/>
            <person name="Kuo A."/>
            <person name="Mondo S."/>
            <person name="Pangilinan J."/>
            <person name="Riley R."/>
            <person name="Labutti K."/>
            <person name="Andreopoulos B."/>
            <person name="Lipzen A."/>
            <person name="Chen C."/>
            <person name="Yanf M."/>
            <person name="Daum C."/>
            <person name="Ng V."/>
            <person name="Clum A."/>
            <person name="Ohm R."/>
            <person name="Martin F."/>
            <person name="Silar P."/>
            <person name="Natvig D."/>
            <person name="Lalanne C."/>
            <person name="Gautier V."/>
            <person name="Ament-Velasquez S.L."/>
            <person name="Kruys A."/>
            <person name="Hutchinson M.I."/>
            <person name="Powell A.J."/>
            <person name="Barry K."/>
            <person name="Miller A.N."/>
            <person name="Grigoriev I.V."/>
            <person name="Debuchy R."/>
            <person name="Gladieux P."/>
            <person name="Thoren M.H."/>
            <person name="Johannesson H."/>
        </authorList>
    </citation>
    <scope>NUCLEOTIDE SEQUENCE</scope>
    <source>
        <strain evidence="2">CBS 123565</strain>
    </source>
</reference>
<feature type="compositionally biased region" description="Basic and acidic residues" evidence="1">
    <location>
        <begin position="141"/>
        <end position="162"/>
    </location>
</feature>
<evidence type="ECO:0000256" key="1">
    <source>
        <dbReference type="SAM" id="MobiDB-lite"/>
    </source>
</evidence>
<comment type="caution">
    <text evidence="2">The sequence shown here is derived from an EMBL/GenBank/DDBJ whole genome shotgun (WGS) entry which is preliminary data.</text>
</comment>
<proteinExistence type="predicted"/>
<feature type="region of interest" description="Disordered" evidence="1">
    <location>
        <begin position="1"/>
        <end position="50"/>
    </location>
</feature>
<dbReference type="EMBL" id="MU853401">
    <property type="protein sequence ID" value="KAK4139007.1"/>
    <property type="molecule type" value="Genomic_DNA"/>
</dbReference>
<dbReference type="SUPFAM" id="SSF51045">
    <property type="entry name" value="WW domain"/>
    <property type="match status" value="1"/>
</dbReference>
<evidence type="ECO:0000313" key="2">
    <source>
        <dbReference type="EMBL" id="KAK4139007.1"/>
    </source>
</evidence>
<feature type="compositionally biased region" description="Pro residues" evidence="1">
    <location>
        <begin position="1"/>
        <end position="10"/>
    </location>
</feature>